<proteinExistence type="predicted"/>
<dbReference type="EMBL" id="JAFCMP010000001">
    <property type="protein sequence ID" value="KAG5193116.1"/>
    <property type="molecule type" value="Genomic_DNA"/>
</dbReference>
<evidence type="ECO:0000259" key="1">
    <source>
        <dbReference type="Pfam" id="PF00850"/>
    </source>
</evidence>
<dbReference type="PANTHER" id="PTHR10625">
    <property type="entry name" value="HISTONE DEACETYLASE HDAC1-RELATED"/>
    <property type="match status" value="1"/>
</dbReference>
<dbReference type="CDD" id="cd11599">
    <property type="entry name" value="HDAC_classII_2"/>
    <property type="match status" value="1"/>
</dbReference>
<dbReference type="InterPro" id="IPR000286">
    <property type="entry name" value="HDACs"/>
</dbReference>
<dbReference type="GO" id="GO:0040029">
    <property type="term" value="P:epigenetic regulation of gene expression"/>
    <property type="evidence" value="ECO:0007669"/>
    <property type="project" value="TreeGrafter"/>
</dbReference>
<dbReference type="InterPro" id="IPR023696">
    <property type="entry name" value="Ureohydrolase_dom_sf"/>
</dbReference>
<dbReference type="AlphaFoldDB" id="A0A835ZG29"/>
<dbReference type="Pfam" id="PF00850">
    <property type="entry name" value="Hist_deacetyl"/>
    <property type="match status" value="1"/>
</dbReference>
<dbReference type="InterPro" id="IPR023801">
    <property type="entry name" value="His_deacetylse_dom"/>
</dbReference>
<organism evidence="2 3">
    <name type="scientific">Tribonema minus</name>
    <dbReference type="NCBI Taxonomy" id="303371"/>
    <lineage>
        <taxon>Eukaryota</taxon>
        <taxon>Sar</taxon>
        <taxon>Stramenopiles</taxon>
        <taxon>Ochrophyta</taxon>
        <taxon>PX clade</taxon>
        <taxon>Xanthophyceae</taxon>
        <taxon>Tribonematales</taxon>
        <taxon>Tribonemataceae</taxon>
        <taxon>Tribonema</taxon>
    </lineage>
</organism>
<evidence type="ECO:0000313" key="2">
    <source>
        <dbReference type="EMBL" id="KAG5193116.1"/>
    </source>
</evidence>
<dbReference type="SUPFAM" id="SSF52768">
    <property type="entry name" value="Arginase/deacetylase"/>
    <property type="match status" value="1"/>
</dbReference>
<dbReference type="InterPro" id="IPR037138">
    <property type="entry name" value="His_deacetylse_dom_sf"/>
</dbReference>
<dbReference type="PANTHER" id="PTHR10625:SF10">
    <property type="entry name" value="HISTONE DEACETYLASE HDAC1"/>
    <property type="match status" value="1"/>
</dbReference>
<dbReference type="PRINTS" id="PR01270">
    <property type="entry name" value="HDASUPER"/>
</dbReference>
<dbReference type="OrthoDB" id="424012at2759"/>
<keyword evidence="3" id="KW-1185">Reference proteome</keyword>
<comment type="caution">
    <text evidence="2">The sequence shown here is derived from an EMBL/GenBank/DDBJ whole genome shotgun (WGS) entry which is preliminary data.</text>
</comment>
<gene>
    <name evidence="2" type="ORF">JKP88DRAFT_195603</name>
</gene>
<dbReference type="Gene3D" id="3.40.800.20">
    <property type="entry name" value="Histone deacetylase domain"/>
    <property type="match status" value="1"/>
</dbReference>
<name>A0A835ZG29_9STRA</name>
<evidence type="ECO:0000313" key="3">
    <source>
        <dbReference type="Proteomes" id="UP000664859"/>
    </source>
</evidence>
<dbReference type="Proteomes" id="UP000664859">
    <property type="component" value="Unassembled WGS sequence"/>
</dbReference>
<sequence>MEVVDDAGIHGSGVGSGGGGEALGQAVGDGLVTLLVNHSSYKKHNVHGAREGPARYSAVEGALRAVYPLLPMHDAPEICDDHLANFHERKLINSVSNACTRAKTGKRNKVINDDTTVTPRSREAIIRAAGAVSHATREVVCGRAANAFCCVRPPGHHATPEQSMGFCFFNNVGVAAVLAHEELGMARVAVVDFDVHHGNGTQQGLETRRYAFFASTHQFGERFYPCTGAENEHGKFNNVLFVTFKSGAGSKEFRAAYTERVLPALEQFKPSIIFISAGFDAHKDDLLGEMQLTEDDCYWVTKKICEVAARVCEGRVVSALEGGYNCQALGPCAVAHVHALVEAANERKAAAAAAASASAAAAAAASAAAAAAAAAATDVVMG</sequence>
<accession>A0A835ZG29</accession>
<reference evidence="2" key="1">
    <citation type="submission" date="2021-02" db="EMBL/GenBank/DDBJ databases">
        <title>First Annotated Genome of the Yellow-green Alga Tribonema minus.</title>
        <authorList>
            <person name="Mahan K.M."/>
        </authorList>
    </citation>
    <scope>NUCLEOTIDE SEQUENCE</scope>
    <source>
        <strain evidence="2">UTEX B ZZ1240</strain>
    </source>
</reference>
<protein>
    <submittedName>
        <fullName evidence="2">Histone deacetylase superfamily protein</fullName>
    </submittedName>
</protein>
<feature type="domain" description="Histone deacetylase" evidence="1">
    <location>
        <begin position="51"/>
        <end position="340"/>
    </location>
</feature>
<dbReference type="GO" id="GO:0004407">
    <property type="term" value="F:histone deacetylase activity"/>
    <property type="evidence" value="ECO:0007669"/>
    <property type="project" value="TreeGrafter"/>
</dbReference>